<dbReference type="EMBL" id="CADIJQ010000001">
    <property type="protein sequence ID" value="CAB3669990.1"/>
    <property type="molecule type" value="Genomic_DNA"/>
</dbReference>
<protein>
    <recommendedName>
        <fullName evidence="4">DUF2946 domain-containing protein</fullName>
    </recommendedName>
</protein>
<evidence type="ECO:0000256" key="1">
    <source>
        <dbReference type="SAM" id="Phobius"/>
    </source>
</evidence>
<keyword evidence="1" id="KW-1133">Transmembrane helix</keyword>
<dbReference type="AlphaFoldDB" id="A0A6S6ZA26"/>
<evidence type="ECO:0000313" key="3">
    <source>
        <dbReference type="Proteomes" id="UP000494269"/>
    </source>
</evidence>
<proteinExistence type="predicted"/>
<name>A0A6S6ZA26_9BURK</name>
<evidence type="ECO:0008006" key="4">
    <source>
        <dbReference type="Google" id="ProtNLM"/>
    </source>
</evidence>
<sequence>MKCHIRARFGYASVANDKETIYHSVFLFFVPPCSMPFSPGHRRNTPPRLTRWGVLAWLCLCLLLSPVGSLHHALTHLGEPPAASQDDAHPHEKLGHCDLCQLWDLLDATLPSAFEWAVGDAPHAHPARPLPAGAIAIGSTWFQSRAPPVQG</sequence>
<evidence type="ECO:0000313" key="2">
    <source>
        <dbReference type="EMBL" id="CAB3669990.1"/>
    </source>
</evidence>
<feature type="transmembrane region" description="Helical" evidence="1">
    <location>
        <begin position="49"/>
        <end position="67"/>
    </location>
</feature>
<keyword evidence="1" id="KW-0812">Transmembrane</keyword>
<accession>A0A6S6ZA26</accession>
<gene>
    <name evidence="2" type="ORF">LMG3441_01019</name>
</gene>
<dbReference type="Proteomes" id="UP000494269">
    <property type="component" value="Unassembled WGS sequence"/>
</dbReference>
<organism evidence="2 3">
    <name type="scientific">Achromobacter kerstersii</name>
    <dbReference type="NCBI Taxonomy" id="1353890"/>
    <lineage>
        <taxon>Bacteria</taxon>
        <taxon>Pseudomonadati</taxon>
        <taxon>Pseudomonadota</taxon>
        <taxon>Betaproteobacteria</taxon>
        <taxon>Burkholderiales</taxon>
        <taxon>Alcaligenaceae</taxon>
        <taxon>Achromobacter</taxon>
    </lineage>
</organism>
<keyword evidence="1" id="KW-0472">Membrane</keyword>
<keyword evidence="3" id="KW-1185">Reference proteome</keyword>
<reference evidence="2 3" key="1">
    <citation type="submission" date="2020-04" db="EMBL/GenBank/DDBJ databases">
        <authorList>
            <person name="De Canck E."/>
        </authorList>
    </citation>
    <scope>NUCLEOTIDE SEQUENCE [LARGE SCALE GENOMIC DNA]</scope>
    <source>
        <strain evidence="2 3">LMG 3441</strain>
    </source>
</reference>